<reference evidence="3 4" key="1">
    <citation type="journal article" date="2016" name="Proc. Natl. Acad. Sci. U.S.A.">
        <title>Comparative genomics of biotechnologically important yeasts.</title>
        <authorList>
            <person name="Riley R."/>
            <person name="Haridas S."/>
            <person name="Wolfe K.H."/>
            <person name="Lopes M.R."/>
            <person name="Hittinger C.T."/>
            <person name="Goeker M."/>
            <person name="Salamov A.A."/>
            <person name="Wisecaver J.H."/>
            <person name="Long T.M."/>
            <person name="Calvey C.H."/>
            <person name="Aerts A.L."/>
            <person name="Barry K.W."/>
            <person name="Choi C."/>
            <person name="Clum A."/>
            <person name="Coughlan A.Y."/>
            <person name="Deshpande S."/>
            <person name="Douglass A.P."/>
            <person name="Hanson S.J."/>
            <person name="Klenk H.-P."/>
            <person name="LaButti K.M."/>
            <person name="Lapidus A."/>
            <person name="Lindquist E.A."/>
            <person name="Lipzen A.M."/>
            <person name="Meier-Kolthoff J.P."/>
            <person name="Ohm R.A."/>
            <person name="Otillar R.P."/>
            <person name="Pangilinan J.L."/>
            <person name="Peng Y."/>
            <person name="Rokas A."/>
            <person name="Rosa C.A."/>
            <person name="Scheuner C."/>
            <person name="Sibirny A.A."/>
            <person name="Slot J.C."/>
            <person name="Stielow J.B."/>
            <person name="Sun H."/>
            <person name="Kurtzman C.P."/>
            <person name="Blackwell M."/>
            <person name="Grigoriev I.V."/>
            <person name="Jeffries T.W."/>
        </authorList>
    </citation>
    <scope>NUCLEOTIDE SEQUENCE [LARGE SCALE GENOMIC DNA]</scope>
    <source>
        <strain evidence="4">ATCC 18201 / CBS 1600 / BCRC 20928 / JCM 3617 / NBRC 0987 / NRRL Y-1542</strain>
    </source>
</reference>
<dbReference type="RefSeq" id="XP_020068890.1">
    <property type="nucleotide sequence ID" value="XM_020212255.2"/>
</dbReference>
<protein>
    <submittedName>
        <fullName evidence="3">Phosphoglycerate mutase-like protein</fullName>
    </submittedName>
</protein>
<dbReference type="PANTHER" id="PTHR48100:SF66">
    <property type="entry name" value="BROAD-SPECIFICITY PHOSPHATASE YOR283W"/>
    <property type="match status" value="1"/>
</dbReference>
<dbReference type="InterPro" id="IPR013078">
    <property type="entry name" value="His_Pase_superF_clade-1"/>
</dbReference>
<gene>
    <name evidence="3" type="ORF">CYBJADRAFT_118275</name>
</gene>
<sequence length="206" mass="23184">NTDPSVTRFFFIRHGQTDHNVKKILQGHLNTDLNSEGHQQAVKLAAALRSFPFERIYSSDLKRCQDTANTLANGLDSPQKIIFTPELRERHMGVIQGMHIDDAIAHGEKHGKHYREFGETTDEFTNRLSAYIETLKQDTKGLKNVAVVSHGGTIRAVLKLCGKTEGVVYNTSVTVIDLKDDKWDIRVVSNTDHLGAQLHVTDQRVR</sequence>
<dbReference type="STRING" id="983966.A0A1E4RXC9"/>
<proteinExistence type="predicted"/>
<feature type="active site" description="Tele-phosphohistidine intermediate" evidence="1">
    <location>
        <position position="14"/>
    </location>
</feature>
<keyword evidence="4" id="KW-1185">Reference proteome</keyword>
<feature type="binding site" evidence="2">
    <location>
        <begin position="13"/>
        <end position="20"/>
    </location>
    <ligand>
        <name>substrate</name>
    </ligand>
</feature>
<evidence type="ECO:0000313" key="3">
    <source>
        <dbReference type="EMBL" id="ODV71851.1"/>
    </source>
</evidence>
<dbReference type="SMART" id="SM00855">
    <property type="entry name" value="PGAM"/>
    <property type="match status" value="1"/>
</dbReference>
<evidence type="ECO:0000313" key="4">
    <source>
        <dbReference type="Proteomes" id="UP000094389"/>
    </source>
</evidence>
<dbReference type="SUPFAM" id="SSF53254">
    <property type="entry name" value="Phosphoglycerate mutase-like"/>
    <property type="match status" value="1"/>
</dbReference>
<feature type="non-terminal residue" evidence="3">
    <location>
        <position position="1"/>
    </location>
</feature>
<evidence type="ECO:0000256" key="2">
    <source>
        <dbReference type="PIRSR" id="PIRSR613078-2"/>
    </source>
</evidence>
<dbReference type="AlphaFoldDB" id="A0A1E4RXC9"/>
<dbReference type="CDD" id="cd07067">
    <property type="entry name" value="HP_PGM_like"/>
    <property type="match status" value="1"/>
</dbReference>
<dbReference type="PANTHER" id="PTHR48100">
    <property type="entry name" value="BROAD-SPECIFICITY PHOSPHATASE YOR283W-RELATED"/>
    <property type="match status" value="1"/>
</dbReference>
<dbReference type="InterPro" id="IPR029033">
    <property type="entry name" value="His_PPase_superfam"/>
</dbReference>
<dbReference type="OMA" id="NYPNMET"/>
<feature type="active site" description="Proton donor/acceptor" evidence="1">
    <location>
        <position position="89"/>
    </location>
</feature>
<feature type="non-terminal residue" evidence="3">
    <location>
        <position position="206"/>
    </location>
</feature>
<evidence type="ECO:0000256" key="1">
    <source>
        <dbReference type="PIRSR" id="PIRSR613078-1"/>
    </source>
</evidence>
<dbReference type="GO" id="GO:0016791">
    <property type="term" value="F:phosphatase activity"/>
    <property type="evidence" value="ECO:0007669"/>
    <property type="project" value="TreeGrafter"/>
</dbReference>
<dbReference type="InterPro" id="IPR050275">
    <property type="entry name" value="PGM_Phosphatase"/>
</dbReference>
<dbReference type="OrthoDB" id="354304at2759"/>
<dbReference type="Proteomes" id="UP000094389">
    <property type="component" value="Unassembled WGS sequence"/>
</dbReference>
<feature type="binding site" evidence="2">
    <location>
        <position position="63"/>
    </location>
    <ligand>
        <name>substrate</name>
    </ligand>
</feature>
<dbReference type="GO" id="GO:0005829">
    <property type="term" value="C:cytosol"/>
    <property type="evidence" value="ECO:0007669"/>
    <property type="project" value="TreeGrafter"/>
</dbReference>
<dbReference type="GeneID" id="30986651"/>
<dbReference type="Pfam" id="PF00300">
    <property type="entry name" value="His_Phos_1"/>
    <property type="match status" value="1"/>
</dbReference>
<name>A0A1E4RXC9_CYBJN</name>
<dbReference type="EMBL" id="KV453937">
    <property type="protein sequence ID" value="ODV71851.1"/>
    <property type="molecule type" value="Genomic_DNA"/>
</dbReference>
<accession>A0A1E4RXC9</accession>
<organism evidence="3 4">
    <name type="scientific">Cyberlindnera jadinii (strain ATCC 18201 / CBS 1600 / BCRC 20928 / JCM 3617 / NBRC 0987 / NRRL Y-1542)</name>
    <name type="common">Torula yeast</name>
    <name type="synonym">Candida utilis</name>
    <dbReference type="NCBI Taxonomy" id="983966"/>
    <lineage>
        <taxon>Eukaryota</taxon>
        <taxon>Fungi</taxon>
        <taxon>Dikarya</taxon>
        <taxon>Ascomycota</taxon>
        <taxon>Saccharomycotina</taxon>
        <taxon>Saccharomycetes</taxon>
        <taxon>Phaffomycetales</taxon>
        <taxon>Phaffomycetaceae</taxon>
        <taxon>Cyberlindnera</taxon>
    </lineage>
</organism>
<dbReference type="Gene3D" id="3.40.50.1240">
    <property type="entry name" value="Phosphoglycerate mutase-like"/>
    <property type="match status" value="1"/>
</dbReference>